<name>A0ABP8JZP7_9BACT</name>
<dbReference type="PANTHER" id="PTHR35008:SF8">
    <property type="entry name" value="ALCOHOL DEHYDROGENASE CYTOCHROME C SUBUNIT"/>
    <property type="match status" value="1"/>
</dbReference>
<gene>
    <name evidence="6" type="ORF">GCM10023187_08250</name>
</gene>
<dbReference type="InterPro" id="IPR009056">
    <property type="entry name" value="Cyt_c-like_dom"/>
</dbReference>
<dbReference type="Pfam" id="PF00034">
    <property type="entry name" value="Cytochrom_C"/>
    <property type="match status" value="1"/>
</dbReference>
<dbReference type="InterPro" id="IPR036909">
    <property type="entry name" value="Cyt_c-like_dom_sf"/>
</dbReference>
<organism evidence="6 7">
    <name type="scientific">Nibrella viscosa</name>
    <dbReference type="NCBI Taxonomy" id="1084524"/>
    <lineage>
        <taxon>Bacteria</taxon>
        <taxon>Pseudomonadati</taxon>
        <taxon>Bacteroidota</taxon>
        <taxon>Cytophagia</taxon>
        <taxon>Cytophagales</taxon>
        <taxon>Spirosomataceae</taxon>
        <taxon>Nibrella</taxon>
    </lineage>
</organism>
<sequence>MKKAFKVIGIGLGSLVLLVAAFCGYVLIVGIPTYDPPATPTITVEITPARVDRGEAIAHLQCMACHANNENRLTGKYMDDIPAMFGKIYSKNITQDPEKGIGKWSDGDIIYFLRTGVRPDGTFAAIMPKYALMADEDIKSVVAWLRSDRFPVQPSTEEAPEVEYSFVSKLLAHTMIKPVAYPTQPILMPDTADQVAFGKYTANAVADCYACHSADLIQQDKLNPERSKGFYGGGIEMPGKDGKPVFTANLTFDDQTGIANKYTKEQFIRVVKLGVRPDGTILRYPMEPRPSMSDSELGAIYEYLKTVPKIHNDIAQKYAKVQEKQLASK</sequence>
<proteinExistence type="predicted"/>
<keyword evidence="3 4" id="KW-0408">Iron</keyword>
<dbReference type="PANTHER" id="PTHR35008">
    <property type="entry name" value="BLL4482 PROTEIN-RELATED"/>
    <property type="match status" value="1"/>
</dbReference>
<reference evidence="7" key="1">
    <citation type="journal article" date="2019" name="Int. J. Syst. Evol. Microbiol.">
        <title>The Global Catalogue of Microorganisms (GCM) 10K type strain sequencing project: providing services to taxonomists for standard genome sequencing and annotation.</title>
        <authorList>
            <consortium name="The Broad Institute Genomics Platform"/>
            <consortium name="The Broad Institute Genome Sequencing Center for Infectious Disease"/>
            <person name="Wu L."/>
            <person name="Ma J."/>
        </authorList>
    </citation>
    <scope>NUCLEOTIDE SEQUENCE [LARGE SCALE GENOMIC DNA]</scope>
    <source>
        <strain evidence="7">JCM 17925</strain>
    </source>
</reference>
<keyword evidence="1 4" id="KW-0349">Heme</keyword>
<keyword evidence="7" id="KW-1185">Reference proteome</keyword>
<dbReference type="Gene3D" id="1.10.760.10">
    <property type="entry name" value="Cytochrome c-like domain"/>
    <property type="match status" value="2"/>
</dbReference>
<evidence type="ECO:0000313" key="7">
    <source>
        <dbReference type="Proteomes" id="UP001500936"/>
    </source>
</evidence>
<dbReference type="Proteomes" id="UP001500936">
    <property type="component" value="Unassembled WGS sequence"/>
</dbReference>
<dbReference type="SUPFAM" id="SSF46626">
    <property type="entry name" value="Cytochrome c"/>
    <property type="match status" value="2"/>
</dbReference>
<feature type="domain" description="Cytochrome c" evidence="5">
    <location>
        <begin position="49"/>
        <end position="149"/>
    </location>
</feature>
<evidence type="ECO:0000256" key="1">
    <source>
        <dbReference type="ARBA" id="ARBA00022617"/>
    </source>
</evidence>
<evidence type="ECO:0000256" key="2">
    <source>
        <dbReference type="ARBA" id="ARBA00022723"/>
    </source>
</evidence>
<evidence type="ECO:0000256" key="4">
    <source>
        <dbReference type="PROSITE-ProRule" id="PRU00433"/>
    </source>
</evidence>
<evidence type="ECO:0000259" key="5">
    <source>
        <dbReference type="PROSITE" id="PS51007"/>
    </source>
</evidence>
<evidence type="ECO:0000256" key="3">
    <source>
        <dbReference type="ARBA" id="ARBA00023004"/>
    </source>
</evidence>
<comment type="caution">
    <text evidence="6">The sequence shown here is derived from an EMBL/GenBank/DDBJ whole genome shotgun (WGS) entry which is preliminary data.</text>
</comment>
<feature type="domain" description="Cytochrome c" evidence="5">
    <location>
        <begin position="193"/>
        <end position="308"/>
    </location>
</feature>
<accession>A0ABP8JZP7</accession>
<protein>
    <submittedName>
        <fullName evidence="6">Cytochrome c</fullName>
    </submittedName>
</protein>
<dbReference type="EMBL" id="BAABHB010000001">
    <property type="protein sequence ID" value="GAA4398080.1"/>
    <property type="molecule type" value="Genomic_DNA"/>
</dbReference>
<dbReference type="InterPro" id="IPR051459">
    <property type="entry name" value="Cytochrome_c-type_DH"/>
</dbReference>
<dbReference type="RefSeq" id="WP_345264235.1">
    <property type="nucleotide sequence ID" value="NZ_BAABHB010000001.1"/>
</dbReference>
<keyword evidence="2 4" id="KW-0479">Metal-binding</keyword>
<evidence type="ECO:0000313" key="6">
    <source>
        <dbReference type="EMBL" id="GAA4398080.1"/>
    </source>
</evidence>
<dbReference type="PROSITE" id="PS51007">
    <property type="entry name" value="CYTC"/>
    <property type="match status" value="2"/>
</dbReference>